<proteinExistence type="predicted"/>
<sequence>MNKLNDPRNNIASDIRGFCISNPEADFEMVMDFVDSQIVPFEADDDLCDLAMMIMLDVDEMNQSA</sequence>
<dbReference type="EMBL" id="KJ019082">
    <property type="protein sequence ID" value="AIX26788.1"/>
    <property type="molecule type" value="Genomic_DNA"/>
</dbReference>
<reference evidence="1 2" key="1">
    <citation type="submission" date="2013-12" db="EMBL/GenBank/DDBJ databases">
        <title>Ecological redundancy of diverse viral populations within a natural community.</title>
        <authorList>
            <person name="Gregory A.C."/>
            <person name="LaButti K."/>
            <person name="Copeland A."/>
            <person name="Woyke T."/>
            <person name="Sullivan M.B."/>
        </authorList>
    </citation>
    <scope>NUCLEOTIDE SEQUENCE [LARGE SCALE GENOMIC DNA]</scope>
    <source>
        <strain evidence="1">Syn7803US120</strain>
    </source>
</reference>
<organism evidence="1 2">
    <name type="scientific">Synechococcus phage ACG-2014i</name>
    <dbReference type="NCBI Taxonomy" id="1493513"/>
    <lineage>
        <taxon>Viruses</taxon>
        <taxon>Duplodnaviria</taxon>
        <taxon>Heunggongvirae</taxon>
        <taxon>Uroviricota</taxon>
        <taxon>Caudoviricetes</taxon>
        <taxon>Pantevenvirales</taxon>
        <taxon>Kyanoviridae</taxon>
        <taxon>Chalconvirus</taxon>
        <taxon>Chalconvirus acg2014i</taxon>
    </lineage>
</organism>
<evidence type="ECO:0000313" key="1">
    <source>
        <dbReference type="EMBL" id="AIX26788.1"/>
    </source>
</evidence>
<dbReference type="Proteomes" id="UP000033009">
    <property type="component" value="Segment"/>
</dbReference>
<name>A0A0E3HGF9_9CAUD</name>
<keyword evidence="2" id="KW-1185">Reference proteome</keyword>
<dbReference type="KEGG" id="vg:24404914"/>
<protein>
    <submittedName>
        <fullName evidence="1">Uncharacterized protein</fullName>
    </submittedName>
</protein>
<dbReference type="RefSeq" id="YP_009140856.1">
    <property type="nucleotide sequence ID" value="NC_027132.1"/>
</dbReference>
<dbReference type="GeneID" id="24404914"/>
<gene>
    <name evidence="1" type="ORF">Syn7803US120_67</name>
</gene>
<evidence type="ECO:0000313" key="2">
    <source>
        <dbReference type="Proteomes" id="UP000033009"/>
    </source>
</evidence>
<accession>A0A0E3HGF9</accession>